<gene>
    <name evidence="2" type="ORF">C1H46_026824</name>
</gene>
<keyword evidence="3" id="KW-1185">Reference proteome</keyword>
<name>A0A540LMA8_MALBA</name>
<organism evidence="2 3">
    <name type="scientific">Malus baccata</name>
    <name type="common">Siberian crab apple</name>
    <name type="synonym">Pyrus baccata</name>
    <dbReference type="NCBI Taxonomy" id="106549"/>
    <lineage>
        <taxon>Eukaryota</taxon>
        <taxon>Viridiplantae</taxon>
        <taxon>Streptophyta</taxon>
        <taxon>Embryophyta</taxon>
        <taxon>Tracheophyta</taxon>
        <taxon>Spermatophyta</taxon>
        <taxon>Magnoliopsida</taxon>
        <taxon>eudicotyledons</taxon>
        <taxon>Gunneridae</taxon>
        <taxon>Pentapetalae</taxon>
        <taxon>rosids</taxon>
        <taxon>fabids</taxon>
        <taxon>Rosales</taxon>
        <taxon>Rosaceae</taxon>
        <taxon>Amygdaloideae</taxon>
        <taxon>Maleae</taxon>
        <taxon>Malus</taxon>
    </lineage>
</organism>
<evidence type="ECO:0000256" key="1">
    <source>
        <dbReference type="SAM" id="MobiDB-lite"/>
    </source>
</evidence>
<feature type="compositionally biased region" description="Basic and acidic residues" evidence="1">
    <location>
        <begin position="49"/>
        <end position="58"/>
    </location>
</feature>
<proteinExistence type="predicted"/>
<feature type="compositionally biased region" description="Basic and acidic residues" evidence="1">
    <location>
        <begin position="15"/>
        <end position="30"/>
    </location>
</feature>
<dbReference type="EMBL" id="VIEB01000531">
    <property type="protein sequence ID" value="TQD87625.1"/>
    <property type="molecule type" value="Genomic_DNA"/>
</dbReference>
<reference evidence="2 3" key="1">
    <citation type="journal article" date="2019" name="G3 (Bethesda)">
        <title>Sequencing of a Wild Apple (Malus baccata) Genome Unravels the Differences Between Cultivated and Wild Apple Species Regarding Disease Resistance and Cold Tolerance.</title>
        <authorList>
            <person name="Chen X."/>
        </authorList>
    </citation>
    <scope>NUCLEOTIDE SEQUENCE [LARGE SCALE GENOMIC DNA]</scope>
    <source>
        <strain evidence="3">cv. Shandingzi</strain>
        <tissue evidence="2">Leaves</tissue>
    </source>
</reference>
<feature type="region of interest" description="Disordered" evidence="1">
    <location>
        <begin position="15"/>
        <end position="66"/>
    </location>
</feature>
<sequence>MRNCRGGQWLRRGTEEKGDRYGVHKEEEERRRKKNLGLTMATKVSLQNDAREPVDRVRTPTRLNNT</sequence>
<accession>A0A540LMA8</accession>
<comment type="caution">
    <text evidence="2">The sequence shown here is derived from an EMBL/GenBank/DDBJ whole genome shotgun (WGS) entry which is preliminary data.</text>
</comment>
<evidence type="ECO:0000313" key="3">
    <source>
        <dbReference type="Proteomes" id="UP000315295"/>
    </source>
</evidence>
<dbReference type="Proteomes" id="UP000315295">
    <property type="component" value="Unassembled WGS sequence"/>
</dbReference>
<evidence type="ECO:0000313" key="2">
    <source>
        <dbReference type="EMBL" id="TQD87625.1"/>
    </source>
</evidence>
<protein>
    <submittedName>
        <fullName evidence="2">Uncharacterized protein</fullName>
    </submittedName>
</protein>
<dbReference type="AlphaFoldDB" id="A0A540LMA8"/>